<protein>
    <recommendedName>
        <fullName evidence="5">Toxin co-regulated pilus biosynthesis protein Q C-terminal domain-containing protein</fullName>
    </recommendedName>
</protein>
<evidence type="ECO:0008006" key="5">
    <source>
        <dbReference type="Google" id="ProtNLM"/>
    </source>
</evidence>
<evidence type="ECO:0000313" key="3">
    <source>
        <dbReference type="EMBL" id="RVT95645.1"/>
    </source>
</evidence>
<accession>A0A437MDC6</accession>
<name>A0A437MDC6_9PROT</name>
<dbReference type="AlphaFoldDB" id="A0A437MDC6"/>
<feature type="chain" id="PRO_5019323200" description="Toxin co-regulated pilus biosynthesis protein Q C-terminal domain-containing protein" evidence="2">
    <location>
        <begin position="25"/>
        <end position="198"/>
    </location>
</feature>
<feature type="region of interest" description="Disordered" evidence="1">
    <location>
        <begin position="179"/>
        <end position="198"/>
    </location>
</feature>
<organism evidence="3 4">
    <name type="scientific">Rhodovarius crocodyli</name>
    <dbReference type="NCBI Taxonomy" id="1979269"/>
    <lineage>
        <taxon>Bacteria</taxon>
        <taxon>Pseudomonadati</taxon>
        <taxon>Pseudomonadota</taxon>
        <taxon>Alphaproteobacteria</taxon>
        <taxon>Acetobacterales</taxon>
        <taxon>Roseomonadaceae</taxon>
        <taxon>Rhodovarius</taxon>
    </lineage>
</organism>
<reference evidence="3 4" key="1">
    <citation type="submission" date="2019-01" db="EMBL/GenBank/DDBJ databases">
        <authorList>
            <person name="Chen W.-M."/>
        </authorList>
    </citation>
    <scope>NUCLEOTIDE SEQUENCE [LARGE SCALE GENOMIC DNA]</scope>
    <source>
        <strain evidence="3 4">CCP-6</strain>
    </source>
</reference>
<keyword evidence="4" id="KW-1185">Reference proteome</keyword>
<keyword evidence="2" id="KW-0732">Signal</keyword>
<gene>
    <name evidence="3" type="ORF">EOD42_15710</name>
</gene>
<dbReference type="EMBL" id="SACL01000005">
    <property type="protein sequence ID" value="RVT95645.1"/>
    <property type="molecule type" value="Genomic_DNA"/>
</dbReference>
<evidence type="ECO:0000256" key="1">
    <source>
        <dbReference type="SAM" id="MobiDB-lite"/>
    </source>
</evidence>
<dbReference type="Proteomes" id="UP000282957">
    <property type="component" value="Unassembled WGS sequence"/>
</dbReference>
<feature type="signal peptide" evidence="2">
    <location>
        <begin position="1"/>
        <end position="24"/>
    </location>
</feature>
<proteinExistence type="predicted"/>
<comment type="caution">
    <text evidence="3">The sequence shown here is derived from an EMBL/GenBank/DDBJ whole genome shotgun (WGS) entry which is preliminary data.</text>
</comment>
<sequence>MTPRWMARLIPAHLLVALLPAACAAGSDAGDATREALTSTRASLVALGQAPEAPPSQPAPRRATPVLRSAEVSAREASSRWPEARTVALPVGAVPTHAGAMMGSSPERVMEWLGEPELRRMEGPVAIWLYTGSACQLDILFYPTAEGLRAAHVQARAGSLAQRTETACLRDLAGQARRRASPAGALMPRSALPAEAGA</sequence>
<evidence type="ECO:0000313" key="4">
    <source>
        <dbReference type="Proteomes" id="UP000282957"/>
    </source>
</evidence>
<evidence type="ECO:0000256" key="2">
    <source>
        <dbReference type="SAM" id="SignalP"/>
    </source>
</evidence>